<dbReference type="EMBL" id="JX499085">
    <property type="protein sequence ID" value="AFU50769.1"/>
    <property type="molecule type" value="mRNA"/>
</dbReference>
<keyword evidence="1" id="KW-0732">Signal</keyword>
<feature type="signal peptide" evidence="1">
    <location>
        <begin position="1"/>
        <end position="20"/>
    </location>
</feature>
<organism evidence="2">
    <name type="scientific">Conus flavidus</name>
    <name type="common">Yellow Pacific cone</name>
    <dbReference type="NCBI Taxonomy" id="101302"/>
    <lineage>
        <taxon>Eukaryota</taxon>
        <taxon>Metazoa</taxon>
        <taxon>Spiralia</taxon>
        <taxon>Lophotrochozoa</taxon>
        <taxon>Mollusca</taxon>
        <taxon>Gastropoda</taxon>
        <taxon>Caenogastropoda</taxon>
        <taxon>Neogastropoda</taxon>
        <taxon>Conoidea</taxon>
        <taxon>Conidae</taxon>
        <taxon>Conus</taxon>
        <taxon>Virgiconus</taxon>
    </lineage>
</organism>
<feature type="non-terminal residue" evidence="2">
    <location>
        <position position="83"/>
    </location>
</feature>
<evidence type="ECO:0000256" key="1">
    <source>
        <dbReference type="SAM" id="SignalP"/>
    </source>
</evidence>
<gene>
    <name evidence="2" type="primary">Fla14.1</name>
</gene>
<accession>U3KZV1</accession>
<protein>
    <submittedName>
        <fullName evidence="2">L-conotoxin peptide Fla14.1</fullName>
    </submittedName>
</protein>
<evidence type="ECO:0000313" key="2">
    <source>
        <dbReference type="EMBL" id="AFU50769.1"/>
    </source>
</evidence>
<proteinExistence type="evidence at transcript level"/>
<sequence>MKLSVTFIVVLMLTTSLTFGFSLSSNNGERAYGPRHSNVADQLVPREQASRTCYPPCIGYTYCKSGTCEYRLGRASTVFLKRQ</sequence>
<reference evidence="2" key="1">
    <citation type="submission" date="2012-08" db="EMBL/GenBank/DDBJ databases">
        <title>Transcriptome analysis reveals the diversity of conotoxins produced by Conus flavidus.</title>
        <authorList>
            <person name="Lu A."/>
            <person name="Xu S."/>
            <person name="Chi C."/>
            <person name="Wang C."/>
        </authorList>
    </citation>
    <scope>NUCLEOTIDE SEQUENCE</scope>
</reference>
<dbReference type="AlphaFoldDB" id="U3KZV1"/>
<name>U3KZV1_CONFL</name>
<feature type="chain" id="PRO_5004646071" evidence="1">
    <location>
        <begin position="21"/>
        <end position="83"/>
    </location>
</feature>